<dbReference type="AlphaFoldDB" id="A0A850QB24"/>
<evidence type="ECO:0000313" key="2">
    <source>
        <dbReference type="Proteomes" id="UP000592216"/>
    </source>
</evidence>
<organism evidence="1 2">
    <name type="scientific">Donghicola mangrovi</name>
    <dbReference type="NCBI Taxonomy" id="2729614"/>
    <lineage>
        <taxon>Bacteria</taxon>
        <taxon>Pseudomonadati</taxon>
        <taxon>Pseudomonadota</taxon>
        <taxon>Alphaproteobacteria</taxon>
        <taxon>Rhodobacterales</taxon>
        <taxon>Roseobacteraceae</taxon>
        <taxon>Donghicola</taxon>
    </lineage>
</organism>
<evidence type="ECO:0000313" key="1">
    <source>
        <dbReference type="EMBL" id="NVO24148.1"/>
    </source>
</evidence>
<dbReference type="RefSeq" id="WP_177157941.1">
    <property type="nucleotide sequence ID" value="NZ_JABCJE010000005.1"/>
</dbReference>
<dbReference type="Proteomes" id="UP000592216">
    <property type="component" value="Unassembled WGS sequence"/>
</dbReference>
<gene>
    <name evidence="1" type="ORF">HJ536_12340</name>
</gene>
<comment type="caution">
    <text evidence="1">The sequence shown here is derived from an EMBL/GenBank/DDBJ whole genome shotgun (WGS) entry which is preliminary data.</text>
</comment>
<proteinExistence type="predicted"/>
<dbReference type="InterPro" id="IPR014917">
    <property type="entry name" value="DUF1800"/>
</dbReference>
<sequence length="464" mass="51657">MVFDPALAEIRFGTGLSPRVAAPQGIDDMLRRLAGSDQMAQSYPIPRFDGQGGADIREYRDLLKARNAVRDTEAEEPARKALTAQKRKLRQGEIDMIRAQLLRGVMTEDGLRERLVWFWSDHFATAPRSQLYQHSMAAYPEQAIRPHVAGRFADMLWAAATHPVMQVYLDQQRNFGPTSVAAEKRPKKKLGLNENLAREMLELHTLGVGGGYTQADVTGLAGLLTGLNINEDTDMVVRPNYAERGPFQILGRSWGGDPKTREADIREFIEDLARNPVTLRHLARKLAVHFVADQPDEGLVEHMAAAMIGADGDLSAGYRAMLEHPVSWDEAPANVKPPFDFMVSAMRALDVHPAMLERMNPRNIQALFLLPMSLMGQSWQRPNGPDGFPEADDRWISPQGLAERIQWSMTAPQTLTTRLPDPRAFVQVALGDRAPEAVQFAAKAAETEWEGVGLILSSPAFQRR</sequence>
<protein>
    <submittedName>
        <fullName evidence="1">DUF1800 domain-containing protein</fullName>
    </submittedName>
</protein>
<dbReference type="Pfam" id="PF08811">
    <property type="entry name" value="DUF1800"/>
    <property type="match status" value="1"/>
</dbReference>
<accession>A0A850QB24</accession>
<name>A0A850QB24_9RHOB</name>
<reference evidence="1 2" key="1">
    <citation type="submission" date="2020-04" db="EMBL/GenBank/DDBJ databases">
        <title>Donghicola sp., a member of the Rhodobacteraceae family isolated from mangrove forest in Thailand.</title>
        <authorList>
            <person name="Charoenyingcharoen P."/>
            <person name="Yukphan P."/>
        </authorList>
    </citation>
    <scope>NUCLEOTIDE SEQUENCE [LARGE SCALE GENOMIC DNA]</scope>
    <source>
        <strain evidence="1 2">B5-SW-15</strain>
    </source>
</reference>
<dbReference type="EMBL" id="JABCJE010000005">
    <property type="protein sequence ID" value="NVO24148.1"/>
    <property type="molecule type" value="Genomic_DNA"/>
</dbReference>